<dbReference type="GO" id="GO:0046872">
    <property type="term" value="F:metal ion binding"/>
    <property type="evidence" value="ECO:0007669"/>
    <property type="project" value="UniProtKB-KW"/>
</dbReference>
<dbReference type="Pfam" id="PF08497">
    <property type="entry name" value="Radical_SAM_N"/>
    <property type="match status" value="1"/>
</dbReference>
<evidence type="ECO:0000256" key="4">
    <source>
        <dbReference type="ARBA" id="ARBA00023004"/>
    </source>
</evidence>
<keyword evidence="3" id="KW-0479">Metal-binding</keyword>
<evidence type="ECO:0000313" key="7">
    <source>
        <dbReference type="EMBL" id="KKK62756.1"/>
    </source>
</evidence>
<evidence type="ECO:0000259" key="6">
    <source>
        <dbReference type="Pfam" id="PF08497"/>
    </source>
</evidence>
<dbReference type="AlphaFoldDB" id="A0A0F8ZS33"/>
<evidence type="ECO:0000256" key="1">
    <source>
        <dbReference type="ARBA" id="ARBA00022485"/>
    </source>
</evidence>
<sequence>MEQFIPITQDEVHTKGWDLVDIVLVTGDAYVDHPSFGTAVISRVLENAGFRVAVLSQPDWHSKKDFQKFGKPGLFFGISAGNMDSMVNKYTSLKKVRNNDAYSEGDQPFKRPDRAAIVYSHRAREAFKDVPIIIGGIEASLRRFAHYDYWSDRTRRSILVDSKADLLVYGMGENQALEIARRLSAGENIDSTRGIRGTVFITRENELFDDKDTITIPSFDEIASDKTKFNTATRIIHEETNPYTAKTIIQFHGKRRVVQIPPPFPLTSAELDKVYELPYTRKPHPSYKNPIPAFEMIKNSVTIMRGCFG</sequence>
<dbReference type="PANTHER" id="PTHR32331:SF0">
    <property type="entry name" value="UPF0313 PROTEIN YGIQ"/>
    <property type="match status" value="1"/>
</dbReference>
<dbReference type="InterPro" id="IPR022946">
    <property type="entry name" value="UPF0313"/>
</dbReference>
<comment type="caution">
    <text evidence="7">The sequence shown here is derived from an EMBL/GenBank/DDBJ whole genome shotgun (WGS) entry which is preliminary data.</text>
</comment>
<evidence type="ECO:0000256" key="5">
    <source>
        <dbReference type="ARBA" id="ARBA00023014"/>
    </source>
</evidence>
<reference evidence="7" key="1">
    <citation type="journal article" date="2015" name="Nature">
        <title>Complex archaea that bridge the gap between prokaryotes and eukaryotes.</title>
        <authorList>
            <person name="Spang A."/>
            <person name="Saw J.H."/>
            <person name="Jorgensen S.L."/>
            <person name="Zaremba-Niedzwiedzka K."/>
            <person name="Martijn J."/>
            <person name="Lind A.E."/>
            <person name="van Eijk R."/>
            <person name="Schleper C."/>
            <person name="Guy L."/>
            <person name="Ettema T.J."/>
        </authorList>
    </citation>
    <scope>NUCLEOTIDE SEQUENCE</scope>
</reference>
<feature type="domain" description="UPF0313" evidence="6">
    <location>
        <begin position="4"/>
        <end position="300"/>
    </location>
</feature>
<dbReference type="EMBL" id="LAZR01061844">
    <property type="protein sequence ID" value="KKK62756.1"/>
    <property type="molecule type" value="Genomic_DNA"/>
</dbReference>
<keyword evidence="4" id="KW-0408">Iron</keyword>
<dbReference type="PANTHER" id="PTHR32331">
    <property type="entry name" value="UPF0313 PROTEIN YGIQ"/>
    <property type="match status" value="1"/>
</dbReference>
<dbReference type="GO" id="GO:0051539">
    <property type="term" value="F:4 iron, 4 sulfur cluster binding"/>
    <property type="evidence" value="ECO:0007669"/>
    <property type="project" value="UniProtKB-KW"/>
</dbReference>
<evidence type="ECO:0000256" key="2">
    <source>
        <dbReference type="ARBA" id="ARBA00022691"/>
    </source>
</evidence>
<organism evidence="7">
    <name type="scientific">marine sediment metagenome</name>
    <dbReference type="NCBI Taxonomy" id="412755"/>
    <lineage>
        <taxon>unclassified sequences</taxon>
        <taxon>metagenomes</taxon>
        <taxon>ecological metagenomes</taxon>
    </lineage>
</organism>
<name>A0A0F8ZS33_9ZZZZ</name>
<proteinExistence type="predicted"/>
<accession>A0A0F8ZS33</accession>
<evidence type="ECO:0000256" key="3">
    <source>
        <dbReference type="ARBA" id="ARBA00022723"/>
    </source>
</evidence>
<dbReference type="NCBIfam" id="TIGR03904">
    <property type="entry name" value="SAM_YgiQ"/>
    <property type="match status" value="1"/>
</dbReference>
<feature type="non-terminal residue" evidence="7">
    <location>
        <position position="309"/>
    </location>
</feature>
<keyword evidence="5" id="KW-0411">Iron-sulfur</keyword>
<keyword evidence="1" id="KW-0004">4Fe-4S</keyword>
<protein>
    <recommendedName>
        <fullName evidence="6">UPF0313 domain-containing protein</fullName>
    </recommendedName>
</protein>
<gene>
    <name evidence="7" type="ORF">LCGC14_3001160</name>
</gene>
<dbReference type="InterPro" id="IPR013704">
    <property type="entry name" value="UPF0313_N"/>
</dbReference>
<keyword evidence="2" id="KW-0949">S-adenosyl-L-methionine</keyword>